<dbReference type="AlphaFoldDB" id="A0A3P7KFA6"/>
<evidence type="ECO:0000313" key="1">
    <source>
        <dbReference type="EMBL" id="VDM69855.1"/>
    </source>
</evidence>
<keyword evidence="2" id="KW-1185">Reference proteome</keyword>
<gene>
    <name evidence="1" type="ORF">SVUK_LOCUS4853</name>
</gene>
<organism evidence="1 2">
    <name type="scientific">Strongylus vulgaris</name>
    <name type="common">Blood worm</name>
    <dbReference type="NCBI Taxonomy" id="40348"/>
    <lineage>
        <taxon>Eukaryota</taxon>
        <taxon>Metazoa</taxon>
        <taxon>Ecdysozoa</taxon>
        <taxon>Nematoda</taxon>
        <taxon>Chromadorea</taxon>
        <taxon>Rhabditida</taxon>
        <taxon>Rhabditina</taxon>
        <taxon>Rhabditomorpha</taxon>
        <taxon>Strongyloidea</taxon>
        <taxon>Strongylidae</taxon>
        <taxon>Strongylus</taxon>
    </lineage>
</organism>
<accession>A0A3P7KFA6</accession>
<evidence type="ECO:0000313" key="2">
    <source>
        <dbReference type="Proteomes" id="UP000270094"/>
    </source>
</evidence>
<proteinExistence type="predicted"/>
<dbReference type="EMBL" id="UYYB01013785">
    <property type="protein sequence ID" value="VDM69855.1"/>
    <property type="molecule type" value="Genomic_DNA"/>
</dbReference>
<protein>
    <submittedName>
        <fullName evidence="1">Uncharacterized protein</fullName>
    </submittedName>
</protein>
<dbReference type="Proteomes" id="UP000270094">
    <property type="component" value="Unassembled WGS sequence"/>
</dbReference>
<reference evidence="1 2" key="1">
    <citation type="submission" date="2018-11" db="EMBL/GenBank/DDBJ databases">
        <authorList>
            <consortium name="Pathogen Informatics"/>
        </authorList>
    </citation>
    <scope>NUCLEOTIDE SEQUENCE [LARGE SCALE GENOMIC DNA]</scope>
</reference>
<name>A0A3P7KFA6_STRVU</name>
<sequence>MRIGRWTADGCTTNPTLPMFRNGTFTTIDECAFTQLPNACLSGLVRRLRQLMRPAALRRLALVKTVLALKADYETISTASC</sequence>